<dbReference type="RefSeq" id="WP_408328817.1">
    <property type="nucleotide sequence ID" value="NZ_JAQQFH010000007.1"/>
</dbReference>
<accession>A0ABW8ZLX8</accession>
<protein>
    <recommendedName>
        <fullName evidence="4">Lipoprotein SmpA/OmlA domain-containing protein</fullName>
    </recommendedName>
</protein>
<sequence length="128" mass="14278">MMKKIFSIILVIFLAACQSLGQTVGVGNEKFDPDWIKQHVVVGKTTQQDILSLYGDPDNKTTDAKGFDTWLYRKNRSGSNVISAVSGMIPGMSTANQAASLADVHDKQGYSDRLYFWFKNGVMTNWHN</sequence>
<feature type="chain" id="PRO_5046599360" description="Lipoprotein SmpA/OmlA domain-containing protein" evidence="1">
    <location>
        <begin position="22"/>
        <end position="128"/>
    </location>
</feature>
<feature type="signal peptide" evidence="1">
    <location>
        <begin position="1"/>
        <end position="21"/>
    </location>
</feature>
<name>A0ABW8ZLX8_9BURK</name>
<comment type="caution">
    <text evidence="2">The sequence shown here is derived from an EMBL/GenBank/DDBJ whole genome shotgun (WGS) entry which is preliminary data.</text>
</comment>
<dbReference type="EMBL" id="JAQQFN010000009">
    <property type="protein sequence ID" value="MFL9884209.1"/>
    <property type="molecule type" value="Genomic_DNA"/>
</dbReference>
<reference evidence="2 3" key="1">
    <citation type="journal article" date="2024" name="Chem. Sci.">
        <title>Discovery of megapolipeptins by genome mining of a Burkholderiales bacteria collection.</title>
        <authorList>
            <person name="Paulo B.S."/>
            <person name="Recchia M.J.J."/>
            <person name="Lee S."/>
            <person name="Fergusson C.H."/>
            <person name="Romanowski S.B."/>
            <person name="Hernandez A."/>
            <person name="Krull N."/>
            <person name="Liu D.Y."/>
            <person name="Cavanagh H."/>
            <person name="Bos A."/>
            <person name="Gray C.A."/>
            <person name="Murphy B.T."/>
            <person name="Linington R.G."/>
            <person name="Eustaquio A.S."/>
        </authorList>
    </citation>
    <scope>NUCLEOTIDE SEQUENCE [LARGE SCALE GENOMIC DNA]</scope>
    <source>
        <strain evidence="2 3">RL16-012-BIC-B</strain>
    </source>
</reference>
<dbReference type="Proteomes" id="UP001629249">
    <property type="component" value="Unassembled WGS sequence"/>
</dbReference>
<evidence type="ECO:0000256" key="1">
    <source>
        <dbReference type="SAM" id="SignalP"/>
    </source>
</evidence>
<evidence type="ECO:0008006" key="4">
    <source>
        <dbReference type="Google" id="ProtNLM"/>
    </source>
</evidence>
<proteinExistence type="predicted"/>
<keyword evidence="3" id="KW-1185">Reference proteome</keyword>
<keyword evidence="1" id="KW-0732">Signal</keyword>
<evidence type="ECO:0000313" key="3">
    <source>
        <dbReference type="Proteomes" id="UP001629249"/>
    </source>
</evidence>
<dbReference type="PROSITE" id="PS51257">
    <property type="entry name" value="PROKAR_LIPOPROTEIN"/>
    <property type="match status" value="1"/>
</dbReference>
<gene>
    <name evidence="2" type="ORF">PQR66_14300</name>
</gene>
<evidence type="ECO:0000313" key="2">
    <source>
        <dbReference type="EMBL" id="MFL9884209.1"/>
    </source>
</evidence>
<organism evidence="2 3">
    <name type="scientific">Paraburkholderia agricolaris</name>
    <dbReference type="NCBI Taxonomy" id="2152888"/>
    <lineage>
        <taxon>Bacteria</taxon>
        <taxon>Pseudomonadati</taxon>
        <taxon>Pseudomonadota</taxon>
        <taxon>Betaproteobacteria</taxon>
        <taxon>Burkholderiales</taxon>
        <taxon>Burkholderiaceae</taxon>
        <taxon>Paraburkholderia</taxon>
    </lineage>
</organism>